<dbReference type="RefSeq" id="WP_353983419.1">
    <property type="nucleotide sequence ID" value="NZ_JBEWLY010000008.1"/>
</dbReference>
<dbReference type="EMBL" id="JBEWLY010000008">
    <property type="protein sequence ID" value="MET1754970.1"/>
    <property type="molecule type" value="Genomic_DNA"/>
</dbReference>
<evidence type="ECO:0000313" key="5">
    <source>
        <dbReference type="Proteomes" id="UP001548713"/>
    </source>
</evidence>
<dbReference type="InterPro" id="IPR012373">
    <property type="entry name" value="Ferrdict_sens_TM"/>
</dbReference>
<protein>
    <submittedName>
        <fullName evidence="4">FecR domain-containing protein</fullName>
    </submittedName>
</protein>
<dbReference type="PANTHER" id="PTHR30273">
    <property type="entry name" value="PERIPLASMIC SIGNAL SENSOR AND SIGMA FACTOR ACTIVATOR FECR-RELATED"/>
    <property type="match status" value="1"/>
</dbReference>
<dbReference type="Gene3D" id="2.60.120.1440">
    <property type="match status" value="1"/>
</dbReference>
<feature type="domain" description="FecR protein" evidence="2">
    <location>
        <begin position="134"/>
        <end position="224"/>
    </location>
</feature>
<evidence type="ECO:0000259" key="3">
    <source>
        <dbReference type="Pfam" id="PF16220"/>
    </source>
</evidence>
<accession>A0ABV2CZE0</accession>
<keyword evidence="1" id="KW-0812">Transmembrane</keyword>
<keyword evidence="1" id="KW-0472">Membrane</keyword>
<reference evidence="4 5" key="1">
    <citation type="submission" date="2024-07" db="EMBL/GenBank/DDBJ databases">
        <title>Novosphingobium kalidii RD2P27.</title>
        <authorList>
            <person name="Sun J.-Q."/>
        </authorList>
    </citation>
    <scope>NUCLEOTIDE SEQUENCE [LARGE SCALE GENOMIC DNA]</scope>
    <source>
        <strain evidence="4 5">RD2P27</strain>
    </source>
</reference>
<dbReference type="InterPro" id="IPR032623">
    <property type="entry name" value="FecR_N"/>
</dbReference>
<feature type="transmembrane region" description="Helical" evidence="1">
    <location>
        <begin position="93"/>
        <end position="116"/>
    </location>
</feature>
<dbReference type="Proteomes" id="UP001548713">
    <property type="component" value="Unassembled WGS sequence"/>
</dbReference>
<keyword evidence="1" id="KW-1133">Transmembrane helix</keyword>
<dbReference type="PIRSF" id="PIRSF018266">
    <property type="entry name" value="FecR"/>
    <property type="match status" value="1"/>
</dbReference>
<keyword evidence="5" id="KW-1185">Reference proteome</keyword>
<gene>
    <name evidence="4" type="ORF">ABVV53_05785</name>
</gene>
<evidence type="ECO:0000259" key="2">
    <source>
        <dbReference type="Pfam" id="PF04773"/>
    </source>
</evidence>
<proteinExistence type="predicted"/>
<name>A0ABV2CZE0_9SPHN</name>
<sequence length="351" mass="38382">MIGAPATRFPRGLSPDEAAAFWLVQMDAGRLEGRLAAEFEQWLGIAPRHGEAFKRARETWNLFEGVGDEPSVAAIRHGALAAEPEHRSSGWKFVGAGAAATILGLMALATAILPAWRERLPVFVPAVRYERSDFATARGELREIELVDGSRITLNTDSAVRVAYSADRRLIAMLRGQALFEVAKNRRWPFVVEAGGRQITALGTVFDVRLEPDRVQVILAEGKVLVDSLKEHQEAGTAVAPVLLTPGEELIARKGRAAVTTKIDVERQLRWREGFAEFEEVPLATAVEEMNRYSTTPLVVDREAGELKVSGIFRTGSPHRFAAIVAELLPVRVRSLPEGSIQIVRGAPAGK</sequence>
<dbReference type="InterPro" id="IPR006860">
    <property type="entry name" value="FecR"/>
</dbReference>
<evidence type="ECO:0000256" key="1">
    <source>
        <dbReference type="SAM" id="Phobius"/>
    </source>
</evidence>
<dbReference type="Pfam" id="PF16220">
    <property type="entry name" value="DUF4880"/>
    <property type="match status" value="1"/>
</dbReference>
<dbReference type="PANTHER" id="PTHR30273:SF2">
    <property type="entry name" value="PROTEIN FECR"/>
    <property type="match status" value="1"/>
</dbReference>
<comment type="caution">
    <text evidence="4">The sequence shown here is derived from an EMBL/GenBank/DDBJ whole genome shotgun (WGS) entry which is preliminary data.</text>
</comment>
<organism evidence="4 5">
    <name type="scientific">Novosphingobium kalidii</name>
    <dbReference type="NCBI Taxonomy" id="3230299"/>
    <lineage>
        <taxon>Bacteria</taxon>
        <taxon>Pseudomonadati</taxon>
        <taxon>Pseudomonadota</taxon>
        <taxon>Alphaproteobacteria</taxon>
        <taxon>Sphingomonadales</taxon>
        <taxon>Sphingomonadaceae</taxon>
        <taxon>Novosphingobium</taxon>
    </lineage>
</organism>
<evidence type="ECO:0000313" key="4">
    <source>
        <dbReference type="EMBL" id="MET1754970.1"/>
    </source>
</evidence>
<feature type="domain" description="FecR N-terminal" evidence="3">
    <location>
        <begin position="17"/>
        <end position="57"/>
    </location>
</feature>
<dbReference type="Pfam" id="PF04773">
    <property type="entry name" value="FecR"/>
    <property type="match status" value="1"/>
</dbReference>